<gene>
    <name evidence="7" type="ORF">B0T24DRAFT_253667</name>
</gene>
<dbReference type="AlphaFoldDB" id="A0AAE0KAV8"/>
<evidence type="ECO:0000256" key="1">
    <source>
        <dbReference type="ARBA" id="ARBA00022574"/>
    </source>
</evidence>
<dbReference type="Proteomes" id="UP001287356">
    <property type="component" value="Unassembled WGS sequence"/>
</dbReference>
<dbReference type="GO" id="GO:0000209">
    <property type="term" value="P:protein polyubiquitination"/>
    <property type="evidence" value="ECO:0007669"/>
    <property type="project" value="TreeGrafter"/>
</dbReference>
<keyword evidence="1 5" id="KW-0853">WD repeat</keyword>
<organism evidence="7 8">
    <name type="scientific">Lasiosphaeria ovina</name>
    <dbReference type="NCBI Taxonomy" id="92902"/>
    <lineage>
        <taxon>Eukaryota</taxon>
        <taxon>Fungi</taxon>
        <taxon>Dikarya</taxon>
        <taxon>Ascomycota</taxon>
        <taxon>Pezizomycotina</taxon>
        <taxon>Sordariomycetes</taxon>
        <taxon>Sordariomycetidae</taxon>
        <taxon>Sordariales</taxon>
        <taxon>Lasiosphaeriaceae</taxon>
        <taxon>Lasiosphaeria</taxon>
    </lineage>
</organism>
<reference evidence="7" key="2">
    <citation type="submission" date="2023-06" db="EMBL/GenBank/DDBJ databases">
        <authorList>
            <consortium name="Lawrence Berkeley National Laboratory"/>
            <person name="Haridas S."/>
            <person name="Hensen N."/>
            <person name="Bonometti L."/>
            <person name="Westerberg I."/>
            <person name="Brannstrom I.O."/>
            <person name="Guillou S."/>
            <person name="Cros-Aarteil S."/>
            <person name="Calhoun S."/>
            <person name="Kuo A."/>
            <person name="Mondo S."/>
            <person name="Pangilinan J."/>
            <person name="Riley R."/>
            <person name="Labutti K."/>
            <person name="Andreopoulos B."/>
            <person name="Lipzen A."/>
            <person name="Chen C."/>
            <person name="Yanf M."/>
            <person name="Daum C."/>
            <person name="Ng V."/>
            <person name="Clum A."/>
            <person name="Steindorff A."/>
            <person name="Ohm R."/>
            <person name="Martin F."/>
            <person name="Silar P."/>
            <person name="Natvig D."/>
            <person name="Lalanne C."/>
            <person name="Gautier V."/>
            <person name="Ament-Velasquez S.L."/>
            <person name="Kruys A."/>
            <person name="Hutchinson M.I."/>
            <person name="Powell A.J."/>
            <person name="Barry K."/>
            <person name="Miller A.N."/>
            <person name="Grigoriev I.V."/>
            <person name="Debuchy R."/>
            <person name="Gladieux P."/>
            <person name="Thoren M.H."/>
            <person name="Johannesson H."/>
        </authorList>
    </citation>
    <scope>NUCLEOTIDE SEQUENCE</scope>
    <source>
        <strain evidence="7">CBS 958.72</strain>
    </source>
</reference>
<feature type="compositionally biased region" description="Gly residues" evidence="6">
    <location>
        <begin position="50"/>
        <end position="60"/>
    </location>
</feature>
<dbReference type="InterPro" id="IPR020472">
    <property type="entry name" value="WD40_PAC1"/>
</dbReference>
<proteinExistence type="predicted"/>
<keyword evidence="2" id="KW-0677">Repeat</keyword>
<feature type="compositionally biased region" description="Basic and acidic residues" evidence="6">
    <location>
        <begin position="476"/>
        <end position="485"/>
    </location>
</feature>
<evidence type="ECO:0000256" key="3">
    <source>
        <dbReference type="ARBA" id="ARBA00022763"/>
    </source>
</evidence>
<dbReference type="InterPro" id="IPR042238">
    <property type="entry name" value="Rad28/ERCC8/Ckn1/ATCSA-1"/>
</dbReference>
<keyword evidence="8" id="KW-1185">Reference proteome</keyword>
<evidence type="ECO:0000256" key="5">
    <source>
        <dbReference type="PROSITE-ProRule" id="PRU00221"/>
    </source>
</evidence>
<dbReference type="PROSITE" id="PS50294">
    <property type="entry name" value="WD_REPEATS_REGION"/>
    <property type="match status" value="3"/>
</dbReference>
<feature type="repeat" description="WD" evidence="5">
    <location>
        <begin position="144"/>
        <end position="186"/>
    </location>
</feature>
<feature type="repeat" description="WD" evidence="5">
    <location>
        <begin position="309"/>
        <end position="350"/>
    </location>
</feature>
<dbReference type="InterPro" id="IPR001680">
    <property type="entry name" value="WD40_rpt"/>
</dbReference>
<keyword evidence="3" id="KW-0227">DNA damage</keyword>
<dbReference type="Gene3D" id="2.130.10.10">
    <property type="entry name" value="YVTN repeat-like/Quinoprotein amine dehydrogenase"/>
    <property type="match status" value="1"/>
</dbReference>
<dbReference type="InterPro" id="IPR019775">
    <property type="entry name" value="WD40_repeat_CS"/>
</dbReference>
<dbReference type="GO" id="GO:0043161">
    <property type="term" value="P:proteasome-mediated ubiquitin-dependent protein catabolic process"/>
    <property type="evidence" value="ECO:0007669"/>
    <property type="project" value="TreeGrafter"/>
</dbReference>
<dbReference type="GO" id="GO:0000109">
    <property type="term" value="C:nucleotide-excision repair complex"/>
    <property type="evidence" value="ECO:0007669"/>
    <property type="project" value="TreeGrafter"/>
</dbReference>
<name>A0AAE0KAV8_9PEZI</name>
<evidence type="ECO:0000256" key="4">
    <source>
        <dbReference type="ARBA" id="ARBA00023204"/>
    </source>
</evidence>
<feature type="region of interest" description="Disordered" evidence="6">
    <location>
        <begin position="469"/>
        <end position="490"/>
    </location>
</feature>
<dbReference type="GO" id="GO:0031464">
    <property type="term" value="C:Cul4A-RING E3 ubiquitin ligase complex"/>
    <property type="evidence" value="ECO:0007669"/>
    <property type="project" value="TreeGrafter"/>
</dbReference>
<evidence type="ECO:0000256" key="6">
    <source>
        <dbReference type="SAM" id="MobiDB-lite"/>
    </source>
</evidence>
<dbReference type="PRINTS" id="PR00320">
    <property type="entry name" value="GPROTEINBRPT"/>
</dbReference>
<protein>
    <submittedName>
        <fullName evidence="7">WD40-repeat-containing domain protein</fullName>
    </submittedName>
</protein>
<dbReference type="PROSITE" id="PS00678">
    <property type="entry name" value="WD_REPEATS_1"/>
    <property type="match status" value="3"/>
</dbReference>
<dbReference type="PROSITE" id="PS50082">
    <property type="entry name" value="WD_REPEATS_2"/>
    <property type="match status" value="4"/>
</dbReference>
<dbReference type="InterPro" id="IPR015943">
    <property type="entry name" value="WD40/YVTN_repeat-like_dom_sf"/>
</dbReference>
<evidence type="ECO:0000313" key="8">
    <source>
        <dbReference type="Proteomes" id="UP001287356"/>
    </source>
</evidence>
<dbReference type="SUPFAM" id="SSF50978">
    <property type="entry name" value="WD40 repeat-like"/>
    <property type="match status" value="1"/>
</dbReference>
<keyword evidence="4" id="KW-0234">DNA repair</keyword>
<feature type="repeat" description="WD" evidence="5">
    <location>
        <begin position="76"/>
        <end position="111"/>
    </location>
</feature>
<reference evidence="7" key="1">
    <citation type="journal article" date="2023" name="Mol. Phylogenet. Evol.">
        <title>Genome-scale phylogeny and comparative genomics of the fungal order Sordariales.</title>
        <authorList>
            <person name="Hensen N."/>
            <person name="Bonometti L."/>
            <person name="Westerberg I."/>
            <person name="Brannstrom I.O."/>
            <person name="Guillou S."/>
            <person name="Cros-Aarteil S."/>
            <person name="Calhoun S."/>
            <person name="Haridas S."/>
            <person name="Kuo A."/>
            <person name="Mondo S."/>
            <person name="Pangilinan J."/>
            <person name="Riley R."/>
            <person name="LaButti K."/>
            <person name="Andreopoulos B."/>
            <person name="Lipzen A."/>
            <person name="Chen C."/>
            <person name="Yan M."/>
            <person name="Daum C."/>
            <person name="Ng V."/>
            <person name="Clum A."/>
            <person name="Steindorff A."/>
            <person name="Ohm R.A."/>
            <person name="Martin F."/>
            <person name="Silar P."/>
            <person name="Natvig D.O."/>
            <person name="Lalanne C."/>
            <person name="Gautier V."/>
            <person name="Ament-Velasquez S.L."/>
            <person name="Kruys A."/>
            <person name="Hutchinson M.I."/>
            <person name="Powell A.J."/>
            <person name="Barry K."/>
            <person name="Miller A.N."/>
            <person name="Grigoriev I.V."/>
            <person name="Debuchy R."/>
            <person name="Gladieux P."/>
            <person name="Hiltunen Thoren M."/>
            <person name="Johannesson H."/>
        </authorList>
    </citation>
    <scope>NUCLEOTIDE SEQUENCE</scope>
    <source>
        <strain evidence="7">CBS 958.72</strain>
    </source>
</reference>
<comment type="caution">
    <text evidence="7">The sequence shown here is derived from an EMBL/GenBank/DDBJ whole genome shotgun (WGS) entry which is preliminary data.</text>
</comment>
<feature type="repeat" description="WD" evidence="5">
    <location>
        <begin position="236"/>
        <end position="278"/>
    </location>
</feature>
<accession>A0AAE0KAV8</accession>
<sequence>MNPLLFERASGNIGPNVFASIQATSFLTSFAQAPRFRFDGGERAPPRPGGRSGSGSGSGTAGAAAAAAPDLVPRSLWAHQAGVSALALERFDGRILVSGGSDATIKLWDLEQWSGDPALPSPYVPVASIPRADGRQLDSASGSASGHRFGITHLSFYPFDSAAFLSSSFDHTMKLWSTAAARVSGTFDLGTKVYTHAISPIASHVLVACGTQHPAVRLVDLRSSAAVQSLVSPGQIGGSAGATLSVAWSPAHEHVLVSGSVDGAVRVWDVRRSSGLVGLLDQEDNGLDASPSMFSQPEASQGRMPRYSARAHTGPVNGLTWTDDGAYIVSAGHDRRIRVWDAATGANTLASFGPTIRNSQMGSLTMFVSPVGLTPPRQELLFFPNEAEILVMDLHEGSIVTRLRGMGPSVATVGARTVKNRLTGIVWRGAGGGGSSSGVVMGGTNAPGGIYSGHLDGQIRTWLPQLEGLDAEDEDSSSHEAAEARQKKRKALDNTFKSLMGKQITFS</sequence>
<dbReference type="InterPro" id="IPR036322">
    <property type="entry name" value="WD40_repeat_dom_sf"/>
</dbReference>
<dbReference type="Pfam" id="PF00400">
    <property type="entry name" value="WD40"/>
    <property type="match status" value="4"/>
</dbReference>
<dbReference type="GO" id="GO:0006283">
    <property type="term" value="P:transcription-coupled nucleotide-excision repair"/>
    <property type="evidence" value="ECO:0007669"/>
    <property type="project" value="InterPro"/>
</dbReference>
<dbReference type="PANTHER" id="PTHR46202:SF1">
    <property type="entry name" value="DNA EXCISION REPAIR PROTEIN ERCC-8"/>
    <property type="match status" value="1"/>
</dbReference>
<dbReference type="PANTHER" id="PTHR46202">
    <property type="entry name" value="DNA EXCISION REPAIR PROTEIN ERCC-8"/>
    <property type="match status" value="1"/>
</dbReference>
<evidence type="ECO:0000313" key="7">
    <source>
        <dbReference type="EMBL" id="KAK3373251.1"/>
    </source>
</evidence>
<dbReference type="SMART" id="SM00320">
    <property type="entry name" value="WD40"/>
    <property type="match status" value="4"/>
</dbReference>
<evidence type="ECO:0000256" key="2">
    <source>
        <dbReference type="ARBA" id="ARBA00022737"/>
    </source>
</evidence>
<dbReference type="EMBL" id="JAULSN010000004">
    <property type="protein sequence ID" value="KAK3373251.1"/>
    <property type="molecule type" value="Genomic_DNA"/>
</dbReference>
<feature type="region of interest" description="Disordered" evidence="6">
    <location>
        <begin position="37"/>
        <end position="64"/>
    </location>
</feature>